<dbReference type="SFLD" id="SFLDS00003">
    <property type="entry name" value="Haloacid_Dehalogenase"/>
    <property type="match status" value="1"/>
</dbReference>
<accession>A0ABR5K5F2</accession>
<name>A0ABR5K5F2_9BACI</name>
<dbReference type="InterPro" id="IPR023214">
    <property type="entry name" value="HAD_sf"/>
</dbReference>
<dbReference type="NCBIfam" id="NF009804">
    <property type="entry name" value="PRK13288.1"/>
    <property type="match status" value="1"/>
</dbReference>
<dbReference type="Pfam" id="PF13419">
    <property type="entry name" value="HAD_2"/>
    <property type="match status" value="1"/>
</dbReference>
<dbReference type="Proteomes" id="UP000050668">
    <property type="component" value="Unassembled WGS sequence"/>
</dbReference>
<dbReference type="EMBL" id="LGRV01000001">
    <property type="protein sequence ID" value="KOS71658.1"/>
    <property type="molecule type" value="Genomic_DNA"/>
</dbReference>
<comment type="caution">
    <text evidence="3">The sequence shown here is derived from an EMBL/GenBank/DDBJ whole genome shotgun (WGS) entry which is preliminary data.</text>
</comment>
<dbReference type="PANTHER" id="PTHR43434">
    <property type="entry name" value="PHOSPHOGLYCOLATE PHOSPHATASE"/>
    <property type="match status" value="1"/>
</dbReference>
<dbReference type="EC" id="3.6.1.1" evidence="3"/>
<dbReference type="RefSeq" id="WP_053582121.1">
    <property type="nucleotide sequence ID" value="NZ_LGRV01000001.1"/>
</dbReference>
<dbReference type="InterPro" id="IPR036412">
    <property type="entry name" value="HAD-like_sf"/>
</dbReference>
<protein>
    <submittedName>
        <fullName evidence="3">Pyrophosphatase</fullName>
        <ecNumber evidence="3">3.6.1.1</ecNumber>
    </submittedName>
</protein>
<dbReference type="InterPro" id="IPR006439">
    <property type="entry name" value="HAD-SF_hydro_IA"/>
</dbReference>
<dbReference type="GO" id="GO:0004427">
    <property type="term" value="F:inorganic diphosphate phosphatase activity"/>
    <property type="evidence" value="ECO:0007669"/>
    <property type="project" value="UniProtKB-EC"/>
</dbReference>
<dbReference type="InterPro" id="IPR023198">
    <property type="entry name" value="PGP-like_dom2"/>
</dbReference>
<keyword evidence="1 3" id="KW-0378">Hydrolase</keyword>
<dbReference type="PANTHER" id="PTHR43434:SF26">
    <property type="entry name" value="PYROPHOSPHATASE PPAX"/>
    <property type="match status" value="1"/>
</dbReference>
<evidence type="ECO:0000256" key="1">
    <source>
        <dbReference type="ARBA" id="ARBA00022801"/>
    </source>
</evidence>
<evidence type="ECO:0000313" key="4">
    <source>
        <dbReference type="Proteomes" id="UP000050668"/>
    </source>
</evidence>
<evidence type="ECO:0000256" key="2">
    <source>
        <dbReference type="ARBA" id="ARBA00022842"/>
    </source>
</evidence>
<reference evidence="4" key="1">
    <citation type="submission" date="2015-07" db="EMBL/GenBank/DDBJ databases">
        <title>Fjat-14205 dsm 2895.</title>
        <authorList>
            <person name="Liu B."/>
            <person name="Wang J."/>
            <person name="Zhu Y."/>
            <person name="Liu G."/>
            <person name="Chen Q."/>
            <person name="Chen Z."/>
            <person name="Lan J."/>
            <person name="Che J."/>
            <person name="Ge C."/>
            <person name="Shi H."/>
            <person name="Pan Z."/>
            <person name="Liu X."/>
        </authorList>
    </citation>
    <scope>NUCLEOTIDE SEQUENCE [LARGE SCALE GENOMIC DNA]</scope>
    <source>
        <strain evidence="4">DSM 25560</strain>
    </source>
</reference>
<gene>
    <name evidence="3" type="ORF">AEA09_01320</name>
</gene>
<dbReference type="Gene3D" id="1.10.150.240">
    <property type="entry name" value="Putative phosphatase, domain 2"/>
    <property type="match status" value="1"/>
</dbReference>
<sequence>MTKIKALLFDFDGTLLNTNDLIIQTFMHVLEERFPGQYSPKDCLKFIGPSLKQTFSEITPGEEDAMIAKYRAWNEAHHDELITEYPDVVSTLEQLKEMGVKLAIVSTKRNDMIDRGLEVLGASHLFDIRIGACDVKNVKPDPEPVLLALQRLGIEKNEAIMIGDNSHDIEAGHNAGVKSAGVAWSIKGEAYLQQFKPDYMLHHMSDLLSIVKER</sequence>
<dbReference type="PRINTS" id="PR00413">
    <property type="entry name" value="HADHALOGNASE"/>
</dbReference>
<dbReference type="NCBIfam" id="TIGR01509">
    <property type="entry name" value="HAD-SF-IA-v3"/>
    <property type="match status" value="1"/>
</dbReference>
<dbReference type="CDD" id="cd02616">
    <property type="entry name" value="HAD_PPase"/>
    <property type="match status" value="1"/>
</dbReference>
<keyword evidence="2" id="KW-0460">Magnesium</keyword>
<dbReference type="NCBIfam" id="TIGR01549">
    <property type="entry name" value="HAD-SF-IA-v1"/>
    <property type="match status" value="1"/>
</dbReference>
<organism evidence="3 4">
    <name type="scientific">Lysinibacillus contaminans</name>
    <dbReference type="NCBI Taxonomy" id="1293441"/>
    <lineage>
        <taxon>Bacteria</taxon>
        <taxon>Bacillati</taxon>
        <taxon>Bacillota</taxon>
        <taxon>Bacilli</taxon>
        <taxon>Bacillales</taxon>
        <taxon>Bacillaceae</taxon>
        <taxon>Lysinibacillus</taxon>
    </lineage>
</organism>
<dbReference type="PROSITE" id="PS01228">
    <property type="entry name" value="COF_1"/>
    <property type="match status" value="1"/>
</dbReference>
<evidence type="ECO:0000313" key="3">
    <source>
        <dbReference type="EMBL" id="KOS71658.1"/>
    </source>
</evidence>
<dbReference type="SFLD" id="SFLDG01129">
    <property type="entry name" value="C1.5:_HAD__Beta-PGM__Phosphata"/>
    <property type="match status" value="1"/>
</dbReference>
<dbReference type="Gene3D" id="3.40.50.1000">
    <property type="entry name" value="HAD superfamily/HAD-like"/>
    <property type="match status" value="1"/>
</dbReference>
<proteinExistence type="predicted"/>
<dbReference type="InterPro" id="IPR050155">
    <property type="entry name" value="HAD-like_hydrolase_sf"/>
</dbReference>
<dbReference type="InterPro" id="IPR041492">
    <property type="entry name" value="HAD_2"/>
</dbReference>
<dbReference type="SUPFAM" id="SSF56784">
    <property type="entry name" value="HAD-like"/>
    <property type="match status" value="1"/>
</dbReference>
<dbReference type="SFLD" id="SFLDG01135">
    <property type="entry name" value="C1.5.6:_HAD__Beta-PGM__Phospha"/>
    <property type="match status" value="1"/>
</dbReference>
<keyword evidence="4" id="KW-1185">Reference proteome</keyword>